<organism evidence="10 11">
    <name type="scientific">Fluviispira sanaruensis</name>
    <dbReference type="NCBI Taxonomy" id="2493639"/>
    <lineage>
        <taxon>Bacteria</taxon>
        <taxon>Pseudomonadati</taxon>
        <taxon>Bdellovibrionota</taxon>
        <taxon>Oligoflexia</taxon>
        <taxon>Silvanigrellales</taxon>
        <taxon>Silvanigrellaceae</taxon>
        <taxon>Fluviispira</taxon>
    </lineage>
</organism>
<dbReference type="Gene3D" id="3.40.640.10">
    <property type="entry name" value="Type I PLP-dependent aspartate aminotransferase-like (Major domain)"/>
    <property type="match status" value="1"/>
</dbReference>
<keyword evidence="11" id="KW-1185">Reference proteome</keyword>
<dbReference type="GO" id="GO:0051536">
    <property type="term" value="F:iron-sulfur cluster binding"/>
    <property type="evidence" value="ECO:0007669"/>
    <property type="project" value="UniProtKB-KW"/>
</dbReference>
<protein>
    <submittedName>
        <fullName evidence="10">Cysteine desulfurase NifS</fullName>
    </submittedName>
</protein>
<keyword evidence="3" id="KW-0808">Transferase</keyword>
<dbReference type="InterPro" id="IPR016454">
    <property type="entry name" value="Cysteine_dSase"/>
</dbReference>
<evidence type="ECO:0000256" key="1">
    <source>
        <dbReference type="ARBA" id="ARBA00001933"/>
    </source>
</evidence>
<dbReference type="PIRSF" id="PIRSF005572">
    <property type="entry name" value="NifS"/>
    <property type="match status" value="1"/>
</dbReference>
<dbReference type="Pfam" id="PF00266">
    <property type="entry name" value="Aminotran_5"/>
    <property type="match status" value="2"/>
</dbReference>
<dbReference type="AlphaFoldDB" id="A0A4P2VVN4"/>
<proteinExistence type="inferred from homology"/>
<gene>
    <name evidence="10" type="ORF">JCM31447_14250</name>
</gene>
<evidence type="ECO:0000256" key="6">
    <source>
        <dbReference type="ARBA" id="ARBA00023004"/>
    </source>
</evidence>
<accession>A0A4P2VVN4</accession>
<evidence type="ECO:0000256" key="5">
    <source>
        <dbReference type="ARBA" id="ARBA00022898"/>
    </source>
</evidence>
<keyword evidence="5" id="KW-0663">Pyridoxal phosphate</keyword>
<dbReference type="GO" id="GO:0031071">
    <property type="term" value="F:cysteine desulfurase activity"/>
    <property type="evidence" value="ECO:0007669"/>
    <property type="project" value="UniProtKB-EC"/>
</dbReference>
<evidence type="ECO:0000256" key="3">
    <source>
        <dbReference type="ARBA" id="ARBA00022679"/>
    </source>
</evidence>
<dbReference type="InterPro" id="IPR015421">
    <property type="entry name" value="PyrdxlP-dep_Trfase_major"/>
</dbReference>
<dbReference type="PANTHER" id="PTHR11601:SF34">
    <property type="entry name" value="CYSTEINE DESULFURASE"/>
    <property type="match status" value="1"/>
</dbReference>
<dbReference type="Gene3D" id="1.10.260.50">
    <property type="match status" value="1"/>
</dbReference>
<sequence>MKTIYLDHNATSPPSAEHLHTLFTKLAQCSGNPSSPHAVGRSASVAITEARRSLAQALKVDVAEVLFVSGGSEADNLGVTGVLRQNDISFENQHVIASRIEHPAVREQLEYLQNAEGLNLSWVKASVDGFVSVNDIVKSINNKTTLITLMAANSEIGSIQPTKLLGDFLHFKRWGKVPDSADINKLEELSLILSSEVTPEVLKKIHFHVDAVQAFGKLKLEKWFSLGVDSCAFSAHKLGALQGIGALFLRRGRKFKPFILGGAQEKNRRAGTENLPGIVSFGLIAQNILSDKWWESIKQMEDLKNNFYKELVKISSIVMNSPAENAMPNTINFSVSDKGLRGEDLLVELDMQGICASSGSACSSGANLPSKVILELGKGNALAKNAIRLSLSINTTQEEINRVLDCLKNYLLK</sequence>
<name>A0A4P2VVN4_FLUSA</name>
<dbReference type="InterPro" id="IPR015424">
    <property type="entry name" value="PyrdxlP-dep_Trfase"/>
</dbReference>
<dbReference type="PANTHER" id="PTHR11601">
    <property type="entry name" value="CYSTEINE DESULFURYLASE FAMILY MEMBER"/>
    <property type="match status" value="1"/>
</dbReference>
<comment type="catalytic activity">
    <reaction evidence="8">
        <text>(sulfur carrier)-H + L-cysteine = (sulfur carrier)-SH + L-alanine</text>
        <dbReference type="Rhea" id="RHEA:43892"/>
        <dbReference type="Rhea" id="RHEA-COMP:14737"/>
        <dbReference type="Rhea" id="RHEA-COMP:14739"/>
        <dbReference type="ChEBI" id="CHEBI:29917"/>
        <dbReference type="ChEBI" id="CHEBI:35235"/>
        <dbReference type="ChEBI" id="CHEBI:57972"/>
        <dbReference type="ChEBI" id="CHEBI:64428"/>
        <dbReference type="EC" id="2.8.1.7"/>
    </reaction>
</comment>
<dbReference type="InterPro" id="IPR000192">
    <property type="entry name" value="Aminotrans_V_dom"/>
</dbReference>
<keyword evidence="6" id="KW-0408">Iron</keyword>
<dbReference type="RefSeq" id="WP_130607959.1">
    <property type="nucleotide sequence ID" value="NZ_AP019368.1"/>
</dbReference>
<keyword evidence="4" id="KW-0479">Metal-binding</keyword>
<evidence type="ECO:0000313" key="10">
    <source>
        <dbReference type="EMBL" id="BBH52982.1"/>
    </source>
</evidence>
<dbReference type="OrthoDB" id="5288292at2"/>
<keyword evidence="7" id="KW-0411">Iron-sulfur</keyword>
<dbReference type="GO" id="GO:0046872">
    <property type="term" value="F:metal ion binding"/>
    <property type="evidence" value="ECO:0007669"/>
    <property type="project" value="UniProtKB-KW"/>
</dbReference>
<comment type="cofactor">
    <cofactor evidence="1">
        <name>pyridoxal 5'-phosphate</name>
        <dbReference type="ChEBI" id="CHEBI:597326"/>
    </cofactor>
</comment>
<evidence type="ECO:0000259" key="9">
    <source>
        <dbReference type="Pfam" id="PF00266"/>
    </source>
</evidence>
<dbReference type="KEGG" id="sbf:JCM31447_14250"/>
<dbReference type="EMBL" id="AP019368">
    <property type="protein sequence ID" value="BBH52982.1"/>
    <property type="molecule type" value="Genomic_DNA"/>
</dbReference>
<dbReference type="InterPro" id="IPR015422">
    <property type="entry name" value="PyrdxlP-dep_Trfase_small"/>
</dbReference>
<evidence type="ECO:0000256" key="4">
    <source>
        <dbReference type="ARBA" id="ARBA00022723"/>
    </source>
</evidence>
<evidence type="ECO:0000313" key="11">
    <source>
        <dbReference type="Proteomes" id="UP000291236"/>
    </source>
</evidence>
<reference evidence="10 11" key="1">
    <citation type="submission" date="2018-12" db="EMBL/GenBank/DDBJ databases">
        <title>Rubrispira sanarue gen. nov., sp., nov., a member of the order Silvanigrellales, isolated from a brackish lake in Hamamatsu Japan.</title>
        <authorList>
            <person name="Maejima Y."/>
            <person name="Iino T."/>
            <person name="Muraguchi Y."/>
            <person name="Fukuda K."/>
            <person name="Nojiri H."/>
            <person name="Ohkuma M."/>
            <person name="Moriuchi R."/>
            <person name="Dohra H."/>
            <person name="Kimbara K."/>
            <person name="Shintani M."/>
        </authorList>
    </citation>
    <scope>NUCLEOTIDE SEQUENCE [LARGE SCALE GENOMIC DNA]</scope>
    <source>
        <strain evidence="10 11">RF1110005</strain>
    </source>
</reference>
<dbReference type="Proteomes" id="UP000291236">
    <property type="component" value="Chromosome"/>
</dbReference>
<dbReference type="Gene3D" id="3.90.1150.10">
    <property type="entry name" value="Aspartate Aminotransferase, domain 1"/>
    <property type="match status" value="1"/>
</dbReference>
<dbReference type="SUPFAM" id="SSF53383">
    <property type="entry name" value="PLP-dependent transferases"/>
    <property type="match status" value="1"/>
</dbReference>
<evidence type="ECO:0000256" key="7">
    <source>
        <dbReference type="ARBA" id="ARBA00023014"/>
    </source>
</evidence>
<feature type="domain" description="Aminotransferase class V" evidence="9">
    <location>
        <begin position="4"/>
        <end position="171"/>
    </location>
</feature>
<evidence type="ECO:0000256" key="8">
    <source>
        <dbReference type="ARBA" id="ARBA00050776"/>
    </source>
</evidence>
<comment type="similarity">
    <text evidence="2">Belongs to the class-V pyridoxal-phosphate-dependent aminotransferase family. NifS/IscS subfamily.</text>
</comment>
<evidence type="ECO:0000256" key="2">
    <source>
        <dbReference type="ARBA" id="ARBA00006490"/>
    </source>
</evidence>
<feature type="domain" description="Aminotransferase class V" evidence="9">
    <location>
        <begin position="203"/>
        <end position="403"/>
    </location>
</feature>